<dbReference type="PANTHER" id="PTHR43908">
    <property type="entry name" value="AT29763P-RELATED"/>
    <property type="match status" value="1"/>
</dbReference>
<dbReference type="InterPro" id="IPR018253">
    <property type="entry name" value="DnaJ_domain_CS"/>
</dbReference>
<dbReference type="PROSITE" id="PS00636">
    <property type="entry name" value="DNAJ_1"/>
    <property type="match status" value="1"/>
</dbReference>
<evidence type="ECO:0000313" key="4">
    <source>
        <dbReference type="Proteomes" id="UP001178507"/>
    </source>
</evidence>
<evidence type="ECO:0000256" key="1">
    <source>
        <dbReference type="SAM" id="MobiDB-lite"/>
    </source>
</evidence>
<dbReference type="Pfam" id="PF00226">
    <property type="entry name" value="DnaJ"/>
    <property type="match status" value="1"/>
</dbReference>
<dbReference type="GO" id="GO:0005789">
    <property type="term" value="C:endoplasmic reticulum membrane"/>
    <property type="evidence" value="ECO:0007669"/>
    <property type="project" value="TreeGrafter"/>
</dbReference>
<protein>
    <recommendedName>
        <fullName evidence="2">J domain-containing protein</fullName>
    </recommendedName>
</protein>
<dbReference type="AlphaFoldDB" id="A0AA36JIN7"/>
<reference evidence="3" key="1">
    <citation type="submission" date="2023-08" db="EMBL/GenBank/DDBJ databases">
        <authorList>
            <person name="Chen Y."/>
            <person name="Shah S."/>
            <person name="Dougan E. K."/>
            <person name="Thang M."/>
            <person name="Chan C."/>
        </authorList>
    </citation>
    <scope>NUCLEOTIDE SEQUENCE</scope>
</reference>
<dbReference type="PROSITE" id="PS50076">
    <property type="entry name" value="DNAJ_2"/>
    <property type="match status" value="1"/>
</dbReference>
<gene>
    <name evidence="3" type="ORF">EVOR1521_LOCUS28190</name>
</gene>
<accession>A0AA36JIN7</accession>
<dbReference type="SMART" id="SM00271">
    <property type="entry name" value="DnaJ"/>
    <property type="match status" value="1"/>
</dbReference>
<dbReference type="EMBL" id="CAUJNA010003617">
    <property type="protein sequence ID" value="CAJ1406155.1"/>
    <property type="molecule type" value="Genomic_DNA"/>
</dbReference>
<feature type="region of interest" description="Disordered" evidence="1">
    <location>
        <begin position="90"/>
        <end position="134"/>
    </location>
</feature>
<dbReference type="InterPro" id="IPR051100">
    <property type="entry name" value="DnaJ_subfamily_B/C"/>
</dbReference>
<dbReference type="PANTHER" id="PTHR43908:SF3">
    <property type="entry name" value="AT29763P-RELATED"/>
    <property type="match status" value="1"/>
</dbReference>
<organism evidence="3 4">
    <name type="scientific">Effrenium voratum</name>
    <dbReference type="NCBI Taxonomy" id="2562239"/>
    <lineage>
        <taxon>Eukaryota</taxon>
        <taxon>Sar</taxon>
        <taxon>Alveolata</taxon>
        <taxon>Dinophyceae</taxon>
        <taxon>Suessiales</taxon>
        <taxon>Symbiodiniaceae</taxon>
        <taxon>Effrenium</taxon>
    </lineage>
</organism>
<sequence length="400" mass="44744">MAAKRRRRGDYTEQEIRAENREWVRHLMQLANIDSNKKGGSKVFGAARKLAAECCPEEFRERVQKLPFKANTRTVHAVACDEIIREVQGPQEAAREAEAAEAAEEEPRLRQRKKAPPRAPARPEAAPPERPRQGLQRYFAGTLAMQERPPERRRVLRKPQLGQEDPKGHYKALQLTRDASIAEVHKAYRRRALETHPDKGGSEQAFRLVREAFELLSDVAKRRAYDGSGGEVSGDFEEESDGAKSVLAALLMNLLDKEVVSFLEVPVLENVRLLLKQMVERSSESGSRASAAQTPRGTGLVRRANGEYDVKVSWACFSIQALRIGDLQTACTLQSAFAKARERARQRINKEVDEAAAPPLTVEELCVFEEYEYSLAFSTQTHSLTLDPLVGVCGGRSPES</sequence>
<dbReference type="Proteomes" id="UP001178507">
    <property type="component" value="Unassembled WGS sequence"/>
</dbReference>
<feature type="compositionally biased region" description="Pro residues" evidence="1">
    <location>
        <begin position="117"/>
        <end position="126"/>
    </location>
</feature>
<dbReference type="PRINTS" id="PR00625">
    <property type="entry name" value="JDOMAIN"/>
</dbReference>
<dbReference type="SUPFAM" id="SSF46565">
    <property type="entry name" value="Chaperone J-domain"/>
    <property type="match status" value="1"/>
</dbReference>
<comment type="caution">
    <text evidence="3">The sequence shown here is derived from an EMBL/GenBank/DDBJ whole genome shotgun (WGS) entry which is preliminary data.</text>
</comment>
<dbReference type="GO" id="GO:0030544">
    <property type="term" value="F:Hsp70 protein binding"/>
    <property type="evidence" value="ECO:0007669"/>
    <property type="project" value="TreeGrafter"/>
</dbReference>
<evidence type="ECO:0000313" key="3">
    <source>
        <dbReference type="EMBL" id="CAJ1406155.1"/>
    </source>
</evidence>
<dbReference type="InterPro" id="IPR036869">
    <property type="entry name" value="J_dom_sf"/>
</dbReference>
<dbReference type="GO" id="GO:0071218">
    <property type="term" value="P:cellular response to misfolded protein"/>
    <property type="evidence" value="ECO:0007669"/>
    <property type="project" value="TreeGrafter"/>
</dbReference>
<dbReference type="InterPro" id="IPR001623">
    <property type="entry name" value="DnaJ_domain"/>
</dbReference>
<feature type="region of interest" description="Disordered" evidence="1">
    <location>
        <begin position="146"/>
        <end position="166"/>
    </location>
</feature>
<feature type="domain" description="J" evidence="2">
    <location>
        <begin position="168"/>
        <end position="229"/>
    </location>
</feature>
<keyword evidence="4" id="KW-1185">Reference proteome</keyword>
<evidence type="ECO:0000259" key="2">
    <source>
        <dbReference type="PROSITE" id="PS50076"/>
    </source>
</evidence>
<name>A0AA36JIN7_9DINO</name>
<proteinExistence type="predicted"/>
<dbReference type="CDD" id="cd06257">
    <property type="entry name" value="DnaJ"/>
    <property type="match status" value="1"/>
</dbReference>
<dbReference type="Gene3D" id="1.10.287.110">
    <property type="entry name" value="DnaJ domain"/>
    <property type="match status" value="1"/>
</dbReference>